<dbReference type="Proteomes" id="UP000085678">
    <property type="component" value="Unplaced"/>
</dbReference>
<keyword evidence="4" id="KW-0539">Nucleus</keyword>
<dbReference type="AlphaFoldDB" id="A0A1S3IPH1"/>
<dbReference type="PROSITE" id="PS00678">
    <property type="entry name" value="WD_REPEATS_1"/>
    <property type="match status" value="1"/>
</dbReference>
<dbReference type="PROSITE" id="PS50082">
    <property type="entry name" value="WD_REPEATS_2"/>
    <property type="match status" value="2"/>
</dbReference>
<dbReference type="Gene3D" id="2.130.10.10">
    <property type="entry name" value="YVTN repeat-like/Quinoprotein amine dehydrogenase"/>
    <property type="match status" value="1"/>
</dbReference>
<dbReference type="SUPFAM" id="SSF50978">
    <property type="entry name" value="WD40 repeat-like"/>
    <property type="match status" value="1"/>
</dbReference>
<reference evidence="7" key="1">
    <citation type="submission" date="2025-08" db="UniProtKB">
        <authorList>
            <consortium name="RefSeq"/>
        </authorList>
    </citation>
    <scope>IDENTIFICATION</scope>
    <source>
        <tissue evidence="7">Gonads</tissue>
    </source>
</reference>
<dbReference type="InParanoid" id="A0A1S3IPH1"/>
<evidence type="ECO:0000256" key="3">
    <source>
        <dbReference type="ARBA" id="ARBA00022737"/>
    </source>
</evidence>
<keyword evidence="3" id="KW-0677">Repeat</keyword>
<dbReference type="GeneID" id="106165963"/>
<dbReference type="InterPro" id="IPR019775">
    <property type="entry name" value="WD40_repeat_CS"/>
</dbReference>
<comment type="subcellular location">
    <subcellularLocation>
        <location evidence="1">Nucleus</location>
    </subcellularLocation>
</comment>
<evidence type="ECO:0000256" key="1">
    <source>
        <dbReference type="ARBA" id="ARBA00004123"/>
    </source>
</evidence>
<dbReference type="Pfam" id="PF00400">
    <property type="entry name" value="WD40"/>
    <property type="match status" value="2"/>
</dbReference>
<protein>
    <submittedName>
        <fullName evidence="7">Nucleoporin Nup43-like</fullName>
    </submittedName>
</protein>
<dbReference type="InterPro" id="IPR015943">
    <property type="entry name" value="WD40/YVTN_repeat-like_dom_sf"/>
</dbReference>
<keyword evidence="6" id="KW-1185">Reference proteome</keyword>
<dbReference type="InterPro" id="IPR001680">
    <property type="entry name" value="WD40_rpt"/>
</dbReference>
<evidence type="ECO:0000313" key="6">
    <source>
        <dbReference type="Proteomes" id="UP000085678"/>
    </source>
</evidence>
<evidence type="ECO:0000256" key="5">
    <source>
        <dbReference type="PROSITE-ProRule" id="PRU00221"/>
    </source>
</evidence>
<dbReference type="KEGG" id="lak:106165963"/>
<dbReference type="SMART" id="SM00320">
    <property type="entry name" value="WD40"/>
    <property type="match status" value="6"/>
</dbReference>
<feature type="repeat" description="WD" evidence="5">
    <location>
        <begin position="257"/>
        <end position="299"/>
    </location>
</feature>
<gene>
    <name evidence="7" type="primary">LOC106165963</name>
</gene>
<evidence type="ECO:0000256" key="4">
    <source>
        <dbReference type="ARBA" id="ARBA00023242"/>
    </source>
</evidence>
<feature type="repeat" description="WD" evidence="5">
    <location>
        <begin position="213"/>
        <end position="255"/>
    </location>
</feature>
<dbReference type="PANTHER" id="PTHR22652:SF0">
    <property type="entry name" value="NUCLEOPORIN NUP43"/>
    <property type="match status" value="1"/>
</dbReference>
<dbReference type="InterPro" id="IPR036322">
    <property type="entry name" value="WD40_repeat_dom_sf"/>
</dbReference>
<accession>A0A1S3IPH1</accession>
<name>A0A1S3IPH1_LINAN</name>
<proteinExistence type="predicted"/>
<dbReference type="RefSeq" id="XP_013399806.1">
    <property type="nucleotide sequence ID" value="XM_013544352.1"/>
</dbReference>
<dbReference type="FunCoup" id="A0A1S3IPH1">
    <property type="interactions" value="2413"/>
</dbReference>
<sequence length="384" mass="42654">MAEVNAKFISQKISKIRWRPTSQKGLEQSDTFVTGSWDNGAANKVCLWTQAEGEKEQLNFSVSRQQPPESGPRLLCEVLHCGDVTDIQFFNHENILVASSTGQVNLYKHFKNSQTLGVAQSWHVHKNKQSPCPCTSVACRGQDVVTAGEDGRLNILAIGQQAPVRSIEKADSCSINGVNYYKHYEVITVNSSGQLKVYDLRQPEDEPSRIFLLTGERIPLHCVDTHPSQPHIVATGGQDGVLCIWDMRQEKFPVTLLDAHAADMWEVKFHPRYPDNLFTCSEDGTVWHWDVTSVSHTRTPAQSQGTPGSVQSRTVHHLPATTQPKPSGSNPWLTIDASKHRIEVTNLMHGSNFLPINTLDIESNTVICGGDSEAIYVIPNLVIR</sequence>
<evidence type="ECO:0000256" key="2">
    <source>
        <dbReference type="ARBA" id="ARBA00022574"/>
    </source>
</evidence>
<evidence type="ECO:0000313" key="7">
    <source>
        <dbReference type="RefSeq" id="XP_013399806.1"/>
    </source>
</evidence>
<dbReference type="STRING" id="7574.A0A1S3IPH1"/>
<dbReference type="OrthoDB" id="9890280at2759"/>
<keyword evidence="2 5" id="KW-0853">WD repeat</keyword>
<organism evidence="6 7">
    <name type="scientific">Lingula anatina</name>
    <name type="common">Brachiopod</name>
    <name type="synonym">Lingula unguis</name>
    <dbReference type="NCBI Taxonomy" id="7574"/>
    <lineage>
        <taxon>Eukaryota</taxon>
        <taxon>Metazoa</taxon>
        <taxon>Spiralia</taxon>
        <taxon>Lophotrochozoa</taxon>
        <taxon>Brachiopoda</taxon>
        <taxon>Linguliformea</taxon>
        <taxon>Lingulata</taxon>
        <taxon>Lingulida</taxon>
        <taxon>Linguloidea</taxon>
        <taxon>Lingulidae</taxon>
        <taxon>Lingula</taxon>
    </lineage>
</organism>
<dbReference type="GO" id="GO:0031080">
    <property type="term" value="C:nuclear pore outer ring"/>
    <property type="evidence" value="ECO:0007669"/>
    <property type="project" value="TreeGrafter"/>
</dbReference>
<dbReference type="PANTHER" id="PTHR22652">
    <property type="entry name" value="NUCLEOPORIN NUP43"/>
    <property type="match status" value="1"/>
</dbReference>